<protein>
    <submittedName>
        <fullName evidence="1">Inositol monophosphatase family protein</fullName>
    </submittedName>
</protein>
<dbReference type="PANTHER" id="PTHR20854:SF4">
    <property type="entry name" value="INOSITOL-1-MONOPHOSPHATASE-RELATED"/>
    <property type="match status" value="1"/>
</dbReference>
<dbReference type="SUPFAM" id="SSF56655">
    <property type="entry name" value="Carbohydrate phosphatase"/>
    <property type="match status" value="1"/>
</dbReference>
<dbReference type="Gene3D" id="3.30.540.10">
    <property type="entry name" value="Fructose-1,6-Bisphosphatase, subunit A, domain 1"/>
    <property type="match status" value="1"/>
</dbReference>
<organism evidence="1 2">
    <name type="scientific">Streptococcus pacificus</name>
    <dbReference type="NCBI Taxonomy" id="2740577"/>
    <lineage>
        <taxon>Bacteria</taxon>
        <taxon>Bacillati</taxon>
        <taxon>Bacillota</taxon>
        <taxon>Bacilli</taxon>
        <taxon>Lactobacillales</taxon>
        <taxon>Streptococcaceae</taxon>
        <taxon>Streptococcus</taxon>
    </lineage>
</organism>
<dbReference type="RefSeq" id="WP_199575138.1">
    <property type="nucleotide sequence ID" value="NZ_JAENBO010000001.1"/>
</dbReference>
<comment type="caution">
    <text evidence="1">The sequence shown here is derived from an EMBL/GenBank/DDBJ whole genome shotgun (WGS) entry which is preliminary data.</text>
</comment>
<dbReference type="Gene3D" id="3.40.190.80">
    <property type="match status" value="1"/>
</dbReference>
<name>A0ABS0ZIQ6_9STRE</name>
<dbReference type="InterPro" id="IPR000760">
    <property type="entry name" value="Inositol_monophosphatase-like"/>
</dbReference>
<gene>
    <name evidence="1" type="ORF">JHK62_02710</name>
</gene>
<proteinExistence type="predicted"/>
<dbReference type="PRINTS" id="PR00377">
    <property type="entry name" value="IMPHPHTASES"/>
</dbReference>
<dbReference type="Proteomes" id="UP000653045">
    <property type="component" value="Unassembled WGS sequence"/>
</dbReference>
<dbReference type="EMBL" id="JAENBO010000001">
    <property type="protein sequence ID" value="MBJ8325593.1"/>
    <property type="molecule type" value="Genomic_DNA"/>
</dbReference>
<dbReference type="PANTHER" id="PTHR20854">
    <property type="entry name" value="INOSITOL MONOPHOSPHATASE"/>
    <property type="match status" value="1"/>
</dbReference>
<keyword evidence="2" id="KW-1185">Reference proteome</keyword>
<evidence type="ECO:0000313" key="1">
    <source>
        <dbReference type="EMBL" id="MBJ8325593.1"/>
    </source>
</evidence>
<reference evidence="1 2" key="1">
    <citation type="journal article" date="2021" name="Int. J. Syst. Evol. Microbiol.">
        <title>Streptococcus vicugnae sp. nov., isolated from faeces of alpacas (Vicugna pacos) and cattle (Bos taurus), Streptococcus zalophi sp. nov., and Streptococcus pacificus sp. nov., isolated from respiratory tract of California sea lions (Zalophus californianus).</title>
        <authorList>
            <person name="Volokhov D.V."/>
            <person name="Zagorodnyaya T.A."/>
            <person name="Shen Z."/>
            <person name="Blom J."/>
            <person name="Furtak V.A."/>
            <person name="Eisenberg T."/>
            <person name="Fan P."/>
            <person name="Jeong K.C."/>
            <person name="Gao Y."/>
            <person name="Zhang S."/>
            <person name="Amselle M."/>
        </authorList>
    </citation>
    <scope>NUCLEOTIDE SEQUENCE [LARGE SCALE GENOMIC DNA]</scope>
    <source>
        <strain evidence="1 2">CSL7591</strain>
    </source>
</reference>
<accession>A0ABS0ZIQ6</accession>
<dbReference type="Pfam" id="PF00459">
    <property type="entry name" value="Inositol_P"/>
    <property type="match status" value="1"/>
</dbReference>
<sequence length="256" mass="29549">MKRKFEFAKGLIREAGAFIINKMMDKMQIQMKERFDDLVTNIDKEVQDLIISRIKDLYPKDNILAEENNVRHEWNKGNVWVIDPIDGTVNFIAQKSDFVVMVAYFEEGVGRFGLIYDVMNDVLYSGGGDFLVYRNQEKLSPYKKKELHQMLVISNAKMFAENDHGIADLVSHSLGCRNYGSAGFSMGRVLNGQAWAYFSYVYPWDYAAASIMGETLGYQLLTLSGEKPDFKTRQKIMFFPTIDEEVIHQFIQENKK</sequence>
<dbReference type="CDD" id="cd01637">
    <property type="entry name" value="IMPase_like"/>
    <property type="match status" value="1"/>
</dbReference>
<evidence type="ECO:0000313" key="2">
    <source>
        <dbReference type="Proteomes" id="UP000653045"/>
    </source>
</evidence>